<evidence type="ECO:0000313" key="1">
    <source>
        <dbReference type="EMBL" id="KAJ0075924.1"/>
    </source>
</evidence>
<proteinExistence type="predicted"/>
<organism evidence="1 2">
    <name type="scientific">Pistacia atlantica</name>
    <dbReference type="NCBI Taxonomy" id="434234"/>
    <lineage>
        <taxon>Eukaryota</taxon>
        <taxon>Viridiplantae</taxon>
        <taxon>Streptophyta</taxon>
        <taxon>Embryophyta</taxon>
        <taxon>Tracheophyta</taxon>
        <taxon>Spermatophyta</taxon>
        <taxon>Magnoliopsida</taxon>
        <taxon>eudicotyledons</taxon>
        <taxon>Gunneridae</taxon>
        <taxon>Pentapetalae</taxon>
        <taxon>rosids</taxon>
        <taxon>malvids</taxon>
        <taxon>Sapindales</taxon>
        <taxon>Anacardiaceae</taxon>
        <taxon>Pistacia</taxon>
    </lineage>
</organism>
<dbReference type="Proteomes" id="UP001164250">
    <property type="component" value="Chromosome 15"/>
</dbReference>
<gene>
    <name evidence="1" type="ORF">Patl1_33424</name>
</gene>
<name>A0ACC0ZV16_9ROSI</name>
<comment type="caution">
    <text evidence="1">The sequence shown here is derived from an EMBL/GenBank/DDBJ whole genome shotgun (WGS) entry which is preliminary data.</text>
</comment>
<protein>
    <submittedName>
        <fullName evidence="1">Uncharacterized protein</fullName>
    </submittedName>
</protein>
<sequence length="41" mass="5110">MLWQICWLIWIFHFRACNGFFVWMIITSKSLNDIYEKVKDL</sequence>
<keyword evidence="2" id="KW-1185">Reference proteome</keyword>
<dbReference type="EMBL" id="CM047910">
    <property type="protein sequence ID" value="KAJ0075924.1"/>
    <property type="molecule type" value="Genomic_DNA"/>
</dbReference>
<accession>A0ACC0ZV16</accession>
<reference evidence="2" key="1">
    <citation type="journal article" date="2023" name="G3 (Bethesda)">
        <title>Genome assembly and association tests identify interacting loci associated with vigor, precocity, and sex in interspecific pistachio rootstocks.</title>
        <authorList>
            <person name="Palmer W."/>
            <person name="Jacygrad E."/>
            <person name="Sagayaradj S."/>
            <person name="Cavanaugh K."/>
            <person name="Han R."/>
            <person name="Bertier L."/>
            <person name="Beede B."/>
            <person name="Kafkas S."/>
            <person name="Golino D."/>
            <person name="Preece J."/>
            <person name="Michelmore R."/>
        </authorList>
    </citation>
    <scope>NUCLEOTIDE SEQUENCE [LARGE SCALE GENOMIC DNA]</scope>
</reference>
<evidence type="ECO:0000313" key="2">
    <source>
        <dbReference type="Proteomes" id="UP001164250"/>
    </source>
</evidence>